<accession>A0AAP3M384</accession>
<dbReference type="GO" id="GO:0009307">
    <property type="term" value="P:DNA restriction-modification system"/>
    <property type="evidence" value="ECO:0007669"/>
    <property type="project" value="InterPro"/>
</dbReference>
<evidence type="ECO:0000313" key="1">
    <source>
        <dbReference type="EMBL" id="MCZ3844760.1"/>
    </source>
</evidence>
<reference evidence="1" key="1">
    <citation type="submission" date="2022-01" db="EMBL/GenBank/DDBJ databases">
        <title>VMRC isolate genome collection.</title>
        <authorList>
            <person name="France M."/>
            <person name="Rutt L."/>
            <person name="Humphrys M."/>
            <person name="Ravel J."/>
        </authorList>
    </citation>
    <scope>NUCLEOTIDE SEQUENCE</scope>
    <source>
        <strain evidence="1">C0127B5</strain>
    </source>
</reference>
<dbReference type="InterPro" id="IPR019046">
    <property type="entry name" value="Restrct_endonuc_II_NgoPII"/>
</dbReference>
<comment type="caution">
    <text evidence="1">The sequence shown here is derived from an EMBL/GenBank/DDBJ whole genome shotgun (WGS) entry which is preliminary data.</text>
</comment>
<organism evidence="1 2">
    <name type="scientific">Lactobacillus mulieris</name>
    <dbReference type="NCBI Taxonomy" id="2508708"/>
    <lineage>
        <taxon>Bacteria</taxon>
        <taxon>Bacillati</taxon>
        <taxon>Bacillota</taxon>
        <taxon>Bacilli</taxon>
        <taxon>Lactobacillales</taxon>
        <taxon>Lactobacillaceae</taxon>
        <taxon>Lactobacillus</taxon>
    </lineage>
</organism>
<dbReference type="Pfam" id="PF09521">
    <property type="entry name" value="RE_NgoPII"/>
    <property type="match status" value="1"/>
</dbReference>
<protein>
    <submittedName>
        <fullName evidence="1">NgoPII family restriction endonuclease</fullName>
        <ecNumber evidence="1">3.1.21.-</ecNumber>
    </submittedName>
</protein>
<dbReference type="RefSeq" id="WP_048588221.1">
    <property type="nucleotide sequence ID" value="NZ_CP160089.1"/>
</dbReference>
<keyword evidence="1" id="KW-0378">Hydrolase</keyword>
<sequence>MKAKTNVLIALRNILKHNSTRLTPIFKSNGSANAVGDNLEYFIKDMFCWDALQYTYADQKEAEYKKLLSWTGDSSHFPDLIVQGGVGVESKKVNDNSYSTIPLNSSYPKDYVTRNTQNYPSDSLIYEPDVDWDKKPIIYAVGNLNTKNLNKKYQLISLWFAYGNTMVPNNKYYQKIIQGIRGSIKNTNSDIQLIDSKELARAHGVDKLGRTNMRVRGMYELEHPAKIFHKYINDIEAPLNKSKVYVVMLDSELENIINDMDKEWLSLSSDFDHYKATGNLIERKINIPDPNNIETTLPATIFIAYTD</sequence>
<dbReference type="AlphaFoldDB" id="A0AAP3M384"/>
<dbReference type="EMBL" id="JAKHLF010000005">
    <property type="protein sequence ID" value="MCZ3844760.1"/>
    <property type="molecule type" value="Genomic_DNA"/>
</dbReference>
<keyword evidence="1" id="KW-0255">Endonuclease</keyword>
<gene>
    <name evidence="1" type="ORF">L2422_04400</name>
</gene>
<dbReference type="EC" id="3.1.21.-" evidence="1"/>
<dbReference type="GO" id="GO:0009036">
    <property type="term" value="F:type II site-specific deoxyribonuclease activity"/>
    <property type="evidence" value="ECO:0007669"/>
    <property type="project" value="InterPro"/>
</dbReference>
<proteinExistence type="predicted"/>
<keyword evidence="1" id="KW-0540">Nuclease</keyword>
<name>A0AAP3M384_9LACO</name>
<dbReference type="GO" id="GO:0003677">
    <property type="term" value="F:DNA binding"/>
    <property type="evidence" value="ECO:0007669"/>
    <property type="project" value="InterPro"/>
</dbReference>
<evidence type="ECO:0000313" key="2">
    <source>
        <dbReference type="Proteomes" id="UP001213015"/>
    </source>
</evidence>
<dbReference type="Proteomes" id="UP001213015">
    <property type="component" value="Unassembled WGS sequence"/>
</dbReference>